<evidence type="ECO:0000313" key="5">
    <source>
        <dbReference type="Proteomes" id="UP001519460"/>
    </source>
</evidence>
<comment type="caution">
    <text evidence="4">The sequence shown here is derived from an EMBL/GenBank/DDBJ whole genome shotgun (WGS) entry which is preliminary data.</text>
</comment>
<dbReference type="Proteomes" id="UP001519460">
    <property type="component" value="Unassembled WGS sequence"/>
</dbReference>
<keyword evidence="1" id="KW-0175">Coiled coil</keyword>
<name>A0ABD0JI34_9CAEN</name>
<dbReference type="PANTHER" id="PTHR24024:SF18">
    <property type="entry name" value="SHORT-CHAIN COLLAGEN C4-LIKE"/>
    <property type="match status" value="1"/>
</dbReference>
<organism evidence="4 5">
    <name type="scientific">Batillaria attramentaria</name>
    <dbReference type="NCBI Taxonomy" id="370345"/>
    <lineage>
        <taxon>Eukaryota</taxon>
        <taxon>Metazoa</taxon>
        <taxon>Spiralia</taxon>
        <taxon>Lophotrochozoa</taxon>
        <taxon>Mollusca</taxon>
        <taxon>Gastropoda</taxon>
        <taxon>Caenogastropoda</taxon>
        <taxon>Sorbeoconcha</taxon>
        <taxon>Cerithioidea</taxon>
        <taxon>Batillariidae</taxon>
        <taxon>Batillaria</taxon>
    </lineage>
</organism>
<gene>
    <name evidence="4" type="ORF">BaRGS_00034394</name>
</gene>
<feature type="region of interest" description="Disordered" evidence="2">
    <location>
        <begin position="154"/>
        <end position="178"/>
    </location>
</feature>
<sequence length="370" mass="41624">MGLFLLLLASGIVLAASLFHTRDADHSPVLSDRMDTLERVLGLQQRRLELLETERREWQAEKVRLEKMELDFEETKRQWKAEMKRGLETEVKEDLKQELMEFVRAEMERQWKKEKEVWRSEKMKLEGEKQTLIQTVTDLAEKVKILENAPIRTPAGHHVTAQNGPEDDEKPGPQIHDVITRSDDTSRWEQQNQAIHESGTSVYVRWGRSVCPSSASLVYSGVVGGSLWKDTGAASNYLCLSMSPVFSNHSQPDAQAYLYGGEYQTQDSHEMNYPPCSVCLSAGTSTIMIPGTNQCPSGWTLEYGGLLMAGYYNHAAASEYICVDRNPEDLPSGKPSVMAKQLYLTVTQCGILPCPPYDNNKIVTCAVCSK</sequence>
<proteinExistence type="predicted"/>
<keyword evidence="3" id="KW-0732">Signal</keyword>
<keyword evidence="5" id="KW-1185">Reference proteome</keyword>
<evidence type="ECO:0000256" key="1">
    <source>
        <dbReference type="SAM" id="Coils"/>
    </source>
</evidence>
<reference evidence="4 5" key="1">
    <citation type="journal article" date="2023" name="Sci. Data">
        <title>Genome assembly of the Korean intertidal mud-creeper Batillaria attramentaria.</title>
        <authorList>
            <person name="Patra A.K."/>
            <person name="Ho P.T."/>
            <person name="Jun S."/>
            <person name="Lee S.J."/>
            <person name="Kim Y."/>
            <person name="Won Y.J."/>
        </authorList>
    </citation>
    <scope>NUCLEOTIDE SEQUENCE [LARGE SCALE GENOMIC DNA]</scope>
    <source>
        <strain evidence="4">Wonlab-2016</strain>
    </source>
</reference>
<evidence type="ECO:0000256" key="3">
    <source>
        <dbReference type="SAM" id="SignalP"/>
    </source>
</evidence>
<evidence type="ECO:0000256" key="2">
    <source>
        <dbReference type="SAM" id="MobiDB-lite"/>
    </source>
</evidence>
<dbReference type="EMBL" id="JACVVK020000439">
    <property type="protein sequence ID" value="KAK7474346.1"/>
    <property type="molecule type" value="Genomic_DNA"/>
</dbReference>
<feature type="coiled-coil region" evidence="1">
    <location>
        <begin position="34"/>
        <end position="68"/>
    </location>
</feature>
<dbReference type="InterPro" id="IPR051077">
    <property type="entry name" value="Ca-dependent_lectin"/>
</dbReference>
<dbReference type="PANTHER" id="PTHR24024">
    <property type="entry name" value="PULMONARY SURFACTANT-ASSOCIATED PROTEIN A"/>
    <property type="match status" value="1"/>
</dbReference>
<protein>
    <submittedName>
        <fullName evidence="4">Uncharacterized protein</fullName>
    </submittedName>
</protein>
<accession>A0ABD0JI34</accession>
<feature type="signal peptide" evidence="3">
    <location>
        <begin position="1"/>
        <end position="15"/>
    </location>
</feature>
<feature type="chain" id="PRO_5044761943" evidence="3">
    <location>
        <begin position="16"/>
        <end position="370"/>
    </location>
</feature>
<evidence type="ECO:0000313" key="4">
    <source>
        <dbReference type="EMBL" id="KAK7474346.1"/>
    </source>
</evidence>
<dbReference type="AlphaFoldDB" id="A0ABD0JI34"/>